<reference evidence="9 11" key="2">
    <citation type="submission" date="2016-10" db="EMBL/GenBank/DDBJ databases">
        <authorList>
            <person name="Varghese N."/>
            <person name="Submissions S."/>
        </authorList>
    </citation>
    <scope>NUCLEOTIDE SEQUENCE [LARGE SCALE GENOMIC DNA]</scope>
    <source>
        <strain evidence="9 11">DSM 22150</strain>
    </source>
</reference>
<evidence type="ECO:0000259" key="5">
    <source>
        <dbReference type="Pfam" id="PF08531"/>
    </source>
</evidence>
<proteinExistence type="predicted"/>
<dbReference type="Gene3D" id="2.60.120.260">
    <property type="entry name" value="Galactose-binding domain-like"/>
    <property type="match status" value="2"/>
</dbReference>
<evidence type="ECO:0000259" key="6">
    <source>
        <dbReference type="Pfam" id="PF17389"/>
    </source>
</evidence>
<dbReference type="InterPro" id="IPR013783">
    <property type="entry name" value="Ig-like_fold"/>
</dbReference>
<dbReference type="RefSeq" id="WP_068623501.1">
    <property type="nucleotide sequence ID" value="NZ_FJNB01000016.1"/>
</dbReference>
<dbReference type="STRING" id="640938.TR210_2068"/>
<dbReference type="InterPro" id="IPR035396">
    <property type="entry name" value="Bac_rhamnosid6H"/>
</dbReference>
<dbReference type="Pfam" id="PF25788">
    <property type="entry name" value="Ig_Rha78A_N"/>
    <property type="match status" value="1"/>
</dbReference>
<evidence type="ECO:0000313" key="8">
    <source>
        <dbReference type="EMBL" id="CZR04093.1"/>
    </source>
</evidence>
<evidence type="ECO:0000256" key="2">
    <source>
        <dbReference type="ARBA" id="ARBA00012652"/>
    </source>
</evidence>
<reference evidence="8 10" key="1">
    <citation type="submission" date="2016-02" db="EMBL/GenBank/DDBJ databases">
        <authorList>
            <person name="Wen L."/>
            <person name="He K."/>
            <person name="Yang H."/>
        </authorList>
    </citation>
    <scope>NUCLEOTIDE SEQUENCE [LARGE SCALE GENOMIC DNA]</scope>
    <source>
        <strain evidence="8">Trichococcus_R210</strain>
    </source>
</reference>
<dbReference type="Pfam" id="PF17390">
    <property type="entry name" value="Bac_rhamnosid_C"/>
    <property type="match status" value="1"/>
</dbReference>
<dbReference type="SUPFAM" id="SSF48208">
    <property type="entry name" value="Six-hairpin glycosidases"/>
    <property type="match status" value="1"/>
</dbReference>
<dbReference type="Gene3D" id="2.60.420.10">
    <property type="entry name" value="Maltose phosphorylase, domain 3"/>
    <property type="match status" value="1"/>
</dbReference>
<evidence type="ECO:0000259" key="7">
    <source>
        <dbReference type="Pfam" id="PF17390"/>
    </source>
</evidence>
<feature type="domain" description="Alpha-L-rhamnosidase concanavalin-like" evidence="4">
    <location>
        <begin position="321"/>
        <end position="410"/>
    </location>
</feature>
<dbReference type="PANTHER" id="PTHR33307:SF6">
    <property type="entry name" value="ALPHA-RHAMNOSIDASE (EUROFUNG)-RELATED"/>
    <property type="match status" value="1"/>
</dbReference>
<dbReference type="PANTHER" id="PTHR33307">
    <property type="entry name" value="ALPHA-RHAMNOSIDASE (EUROFUNG)"/>
    <property type="match status" value="1"/>
</dbReference>
<dbReference type="InterPro" id="IPR012341">
    <property type="entry name" value="6hp_glycosidase-like_sf"/>
</dbReference>
<dbReference type="PIRSF" id="PIRSF010631">
    <property type="entry name" value="A-rhamnsds"/>
    <property type="match status" value="1"/>
</dbReference>
<gene>
    <name evidence="9" type="ORF">SAMN05216375_14015</name>
    <name evidence="8" type="ORF">TR210_2068</name>
</gene>
<dbReference type="OrthoDB" id="9761045at2"/>
<dbReference type="InterPro" id="IPR008902">
    <property type="entry name" value="Rhamnosid_concanavalin"/>
</dbReference>
<dbReference type="EC" id="3.2.1.40" evidence="2"/>
<evidence type="ECO:0000259" key="4">
    <source>
        <dbReference type="Pfam" id="PF05592"/>
    </source>
</evidence>
<dbReference type="InterPro" id="IPR013737">
    <property type="entry name" value="Bac_rhamnosid_N"/>
</dbReference>
<dbReference type="InterPro" id="IPR035398">
    <property type="entry name" value="Bac_rhamnosid_C"/>
</dbReference>
<dbReference type="Proteomes" id="UP000199280">
    <property type="component" value="Unassembled WGS sequence"/>
</dbReference>
<evidence type="ECO:0000313" key="10">
    <source>
        <dbReference type="Proteomes" id="UP000076878"/>
    </source>
</evidence>
<dbReference type="Proteomes" id="UP000076878">
    <property type="component" value="Unassembled WGS sequence"/>
</dbReference>
<dbReference type="Pfam" id="PF08531">
    <property type="entry name" value="Bac_rhamnosid_N"/>
    <property type="match status" value="1"/>
</dbReference>
<dbReference type="GO" id="GO:0005975">
    <property type="term" value="P:carbohydrate metabolic process"/>
    <property type="evidence" value="ECO:0007669"/>
    <property type="project" value="InterPro"/>
</dbReference>
<dbReference type="GO" id="GO:0030596">
    <property type="term" value="F:alpha-L-rhamnosidase activity"/>
    <property type="evidence" value="ECO:0007669"/>
    <property type="project" value="UniProtKB-EC"/>
</dbReference>
<dbReference type="InterPro" id="IPR016007">
    <property type="entry name" value="Alpha_rhamnosid"/>
</dbReference>
<comment type="catalytic activity">
    <reaction evidence="1">
        <text>Hydrolysis of terminal non-reducing alpha-L-rhamnose residues in alpha-L-rhamnosides.</text>
        <dbReference type="EC" id="3.2.1.40"/>
    </reaction>
</comment>
<feature type="domain" description="Alpha-L-rhamnosidase six-hairpin glycosidase" evidence="6">
    <location>
        <begin position="426"/>
        <end position="789"/>
    </location>
</feature>
<dbReference type="Pfam" id="PF17389">
    <property type="entry name" value="Bac_rhamnosid6H"/>
    <property type="match status" value="1"/>
</dbReference>
<dbReference type="Gene3D" id="1.50.10.10">
    <property type="match status" value="1"/>
</dbReference>
<accession>A0A143Z2T4</accession>
<protein>
    <recommendedName>
        <fullName evidence="2">alpha-L-rhamnosidase</fullName>
        <ecNumber evidence="2">3.2.1.40</ecNumber>
    </recommendedName>
</protein>
<dbReference type="EMBL" id="FJNB01000016">
    <property type="protein sequence ID" value="CZR04093.1"/>
    <property type="molecule type" value="Genomic_DNA"/>
</dbReference>
<feature type="domain" description="Bacterial alpha-L-rhamnosidase N-terminal" evidence="5">
    <location>
        <begin position="146"/>
        <end position="305"/>
    </location>
</feature>
<evidence type="ECO:0000256" key="1">
    <source>
        <dbReference type="ARBA" id="ARBA00001445"/>
    </source>
</evidence>
<keyword evidence="3" id="KW-0378">Hydrolase</keyword>
<keyword evidence="11" id="KW-1185">Reference proteome</keyword>
<sequence>MTKLYDLKVVSGIEVRFSWKLAGTIDQVSYQIEVNDAQNNLLWDSGKVISEERHNILAPSFPAEKKLFWNLVVEQRDGSLLTARGPEFFSPISDWQAQWLEPERNRKPLIDKKKAWEVKKFEKDPIERLDAPIYFRKEFELKQLPMEALIYMSARGIYEVWINNHKVSSLFAPGYTSYQKHIDYQVASVANFLNVGKNVIGLVLADGWYTGKIEYIGVGQQYGTENSIISELKLNYSDGSKSSIFTDDSFRWTDQGPQKYADLYVGEYYKQADELQKWLEPGFDDSRWEKPVIKQYGYSELTLQTIPEIIESRTIRPTIIRTPKGELVLDAGEVIVGYTSFNNLLLAKNNIVSLEHSETLDENGNFLQNILGQNKEQKDYYESGQDGAHSWKASLTFHGFRYVKIEGTMDCDPEHYLIHVIATPMKRTGFFRTSDERLNKLQENIIRSQEGNMISIPTDCPQRERTGWTGDMQVYAPTACYEMDVEQFLWHWLEDMKNEQHEDGQIPQVIPCPPSHDYMKPEGEDAVNTAGWSDAAIIVPWRLYEFYGDIKILDDCYDMMSRYMKSVENRLSLLPENYNEMSPEKQAYQKYLWNTDFQFGDWLMPSAGHESANITGNEVATLMVVMSTDLMSKICGVIGKLKEQRYYQELNQNVKDAFVQEYMNTDGTMTSDYQGVYILALATETIPESLKKKSVARLKELIVNNGDRLDTGFLSVPYLLPVLQKLGELELAHRLLFQDKCPSWLYEIKMGATTIWEVWDAYSENGVPKADSMNHFAFGCVGEYLFRTILGIDQRGVGFKNVVIKPDFTSGLRYAEGQFDSIWGPIKVFWEIVADEVTLSVELPPNVSADIFIHDQVFENITHNFNHVSNFQTKELEITYK</sequence>
<dbReference type="EMBL" id="FNYT01000040">
    <property type="protein sequence ID" value="SEJ92839.1"/>
    <property type="molecule type" value="Genomic_DNA"/>
</dbReference>
<feature type="domain" description="Alpha-L-rhamnosidase C-terminal" evidence="7">
    <location>
        <begin position="791"/>
        <end position="857"/>
    </location>
</feature>
<evidence type="ECO:0000256" key="3">
    <source>
        <dbReference type="ARBA" id="ARBA00022801"/>
    </source>
</evidence>
<dbReference type="Gene3D" id="2.60.40.10">
    <property type="entry name" value="Immunoglobulins"/>
    <property type="match status" value="1"/>
</dbReference>
<dbReference type="InterPro" id="IPR008928">
    <property type="entry name" value="6-hairpin_glycosidase_sf"/>
</dbReference>
<organism evidence="8 10">
    <name type="scientific">Trichococcus ilyis</name>
    <dbReference type="NCBI Taxonomy" id="640938"/>
    <lineage>
        <taxon>Bacteria</taxon>
        <taxon>Bacillati</taxon>
        <taxon>Bacillota</taxon>
        <taxon>Bacilli</taxon>
        <taxon>Lactobacillales</taxon>
        <taxon>Carnobacteriaceae</taxon>
        <taxon>Trichococcus</taxon>
    </lineage>
</organism>
<evidence type="ECO:0000313" key="11">
    <source>
        <dbReference type="Proteomes" id="UP000199280"/>
    </source>
</evidence>
<dbReference type="Pfam" id="PF05592">
    <property type="entry name" value="Bac_rhamnosid"/>
    <property type="match status" value="1"/>
</dbReference>
<evidence type="ECO:0000313" key="9">
    <source>
        <dbReference type="EMBL" id="SEJ92839.1"/>
    </source>
</evidence>
<name>A0A143Z2T4_9LACT</name>
<dbReference type="AlphaFoldDB" id="A0A143Z2T4"/>